<evidence type="ECO:0000313" key="5">
    <source>
        <dbReference type="Proteomes" id="UP000809621"/>
    </source>
</evidence>
<dbReference type="CDD" id="cd06225">
    <property type="entry name" value="HAMP"/>
    <property type="match status" value="1"/>
</dbReference>
<accession>A0ABS2HKC1</accession>
<dbReference type="Proteomes" id="UP000809621">
    <property type="component" value="Unassembled WGS sequence"/>
</dbReference>
<dbReference type="InterPro" id="IPR052020">
    <property type="entry name" value="Cyclic_di-GMP/3'3'-cGAMP_PDE"/>
</dbReference>
<keyword evidence="1" id="KW-1133">Transmembrane helix</keyword>
<protein>
    <submittedName>
        <fullName evidence="4">HD domain-containing protein</fullName>
    </submittedName>
</protein>
<keyword evidence="1" id="KW-0472">Membrane</keyword>
<feature type="domain" description="HD-GYP" evidence="3">
    <location>
        <begin position="272"/>
        <end position="482"/>
    </location>
</feature>
<feature type="transmembrane region" description="Helical" evidence="1">
    <location>
        <begin position="12"/>
        <end position="29"/>
    </location>
</feature>
<sequence>MDSSRYNVGKTLLGYSLACGLFGTYAGRVCPMLETLTLAEVYSHCGVVFAVLFGVRHTISRRLTSFNTTSFVLLDTILFLVAGVLLATYYNLNYQFTIDSNAKVVFGFCMFGFFTGLLLELDAKIDNVRWANASESSLTHSSGERRSMVKQAITLVVLMFIALSVSLTMVGVKGVFWLEHNPAQLLDGSGKISVIKEFLYVAVVLMGYGVSIMSLWRKWMSLVLDSQELALSKVTQGDIAQRLPIHNNDEIGAIATMTNSMLDALQQTQHEVTITRDVAIVSLSALAESRDNETGAHILRTQEYVKALAQQMATYPKYSSKLTPDYIELLHKSAPLHDIGKVGVPDSVLLKPGKLTPEEFETMKQHPVIGAKALSIAESQMGSSSFLHVAKEISLTHHEKWDGSGYPYGLTGEEIPLSGRLMALADVYDALISKRVYKPAFSHQKACSIIVDGKGTHFDPEVVEAFLAAENVFVDIAKQYQDNDQQTAA</sequence>
<dbReference type="SUPFAM" id="SSF109604">
    <property type="entry name" value="HD-domain/PDEase-like"/>
    <property type="match status" value="1"/>
</dbReference>
<dbReference type="PROSITE" id="PS50885">
    <property type="entry name" value="HAMP"/>
    <property type="match status" value="1"/>
</dbReference>
<dbReference type="SUPFAM" id="SSF158472">
    <property type="entry name" value="HAMP domain-like"/>
    <property type="match status" value="1"/>
</dbReference>
<feature type="transmembrane region" description="Helical" evidence="1">
    <location>
        <begin position="41"/>
        <end position="59"/>
    </location>
</feature>
<dbReference type="InterPro" id="IPR037522">
    <property type="entry name" value="HD_GYP_dom"/>
</dbReference>
<dbReference type="EMBL" id="JAFEUM010000007">
    <property type="protein sequence ID" value="MBM7037940.1"/>
    <property type="molecule type" value="Genomic_DNA"/>
</dbReference>
<proteinExistence type="predicted"/>
<feature type="transmembrane region" description="Helical" evidence="1">
    <location>
        <begin position="198"/>
        <end position="216"/>
    </location>
</feature>
<dbReference type="SMART" id="SM00304">
    <property type="entry name" value="HAMP"/>
    <property type="match status" value="1"/>
</dbReference>
<feature type="transmembrane region" description="Helical" evidence="1">
    <location>
        <begin position="152"/>
        <end position="178"/>
    </location>
</feature>
<feature type="transmembrane region" description="Helical" evidence="1">
    <location>
        <begin position="71"/>
        <end position="92"/>
    </location>
</feature>
<dbReference type="SMART" id="SM00471">
    <property type="entry name" value="HDc"/>
    <property type="match status" value="1"/>
</dbReference>
<organism evidence="4 5">
    <name type="scientific">Vibrio ulleungensis</name>
    <dbReference type="NCBI Taxonomy" id="2807619"/>
    <lineage>
        <taxon>Bacteria</taxon>
        <taxon>Pseudomonadati</taxon>
        <taxon>Pseudomonadota</taxon>
        <taxon>Gammaproteobacteria</taxon>
        <taxon>Vibrionales</taxon>
        <taxon>Vibrionaceae</taxon>
        <taxon>Vibrio</taxon>
    </lineage>
</organism>
<dbReference type="PANTHER" id="PTHR45228">
    <property type="entry name" value="CYCLIC DI-GMP PHOSPHODIESTERASE TM_0186-RELATED"/>
    <property type="match status" value="1"/>
</dbReference>
<dbReference type="InterPro" id="IPR003607">
    <property type="entry name" value="HD/PDEase_dom"/>
</dbReference>
<feature type="domain" description="HAMP" evidence="2">
    <location>
        <begin position="218"/>
        <end position="270"/>
    </location>
</feature>
<evidence type="ECO:0000256" key="1">
    <source>
        <dbReference type="SAM" id="Phobius"/>
    </source>
</evidence>
<feature type="transmembrane region" description="Helical" evidence="1">
    <location>
        <begin position="104"/>
        <end position="121"/>
    </location>
</feature>
<dbReference type="Pfam" id="PF20970">
    <property type="entry name" value="MASE10"/>
    <property type="match status" value="1"/>
</dbReference>
<evidence type="ECO:0000259" key="2">
    <source>
        <dbReference type="PROSITE" id="PS50885"/>
    </source>
</evidence>
<keyword evidence="5" id="KW-1185">Reference proteome</keyword>
<dbReference type="Pfam" id="PF13487">
    <property type="entry name" value="HD_5"/>
    <property type="match status" value="1"/>
</dbReference>
<dbReference type="Gene3D" id="6.10.340.10">
    <property type="match status" value="1"/>
</dbReference>
<dbReference type="InterPro" id="IPR003660">
    <property type="entry name" value="HAMP_dom"/>
</dbReference>
<dbReference type="PROSITE" id="PS51832">
    <property type="entry name" value="HD_GYP"/>
    <property type="match status" value="1"/>
</dbReference>
<dbReference type="InterPro" id="IPR048440">
    <property type="entry name" value="MASE10"/>
</dbReference>
<dbReference type="Gene3D" id="1.10.3210.10">
    <property type="entry name" value="Hypothetical protein af1432"/>
    <property type="match status" value="1"/>
</dbReference>
<keyword evidence="1" id="KW-0812">Transmembrane</keyword>
<evidence type="ECO:0000313" key="4">
    <source>
        <dbReference type="EMBL" id="MBM7037940.1"/>
    </source>
</evidence>
<reference evidence="4 5" key="1">
    <citation type="submission" date="2021-02" db="EMBL/GenBank/DDBJ databases">
        <authorList>
            <person name="Park J.-S."/>
        </authorList>
    </citation>
    <scope>NUCLEOTIDE SEQUENCE [LARGE SCALE GENOMIC DNA]</scope>
    <source>
        <strain evidence="4 5">188UL20-2</strain>
    </source>
</reference>
<evidence type="ECO:0000259" key="3">
    <source>
        <dbReference type="PROSITE" id="PS51832"/>
    </source>
</evidence>
<comment type="caution">
    <text evidence="4">The sequence shown here is derived from an EMBL/GenBank/DDBJ whole genome shotgun (WGS) entry which is preliminary data.</text>
</comment>
<name>A0ABS2HKC1_9VIBR</name>
<gene>
    <name evidence="4" type="ORF">JQC93_16175</name>
</gene>
<dbReference type="PANTHER" id="PTHR45228:SF5">
    <property type="entry name" value="CYCLIC DI-GMP PHOSPHODIESTERASE VC_1348-RELATED"/>
    <property type="match status" value="1"/>
</dbReference>
<dbReference type="RefSeq" id="WP_205159434.1">
    <property type="nucleotide sequence ID" value="NZ_JAFEUM010000007.1"/>
</dbReference>
<dbReference type="CDD" id="cd00077">
    <property type="entry name" value="HDc"/>
    <property type="match status" value="1"/>
</dbReference>